<keyword evidence="2" id="KW-1185">Reference proteome</keyword>
<dbReference type="RefSeq" id="WP_136533416.1">
    <property type="nucleotide sequence ID" value="NZ_STGY01000019.1"/>
</dbReference>
<comment type="caution">
    <text evidence="1">The sequence shown here is derived from an EMBL/GenBank/DDBJ whole genome shotgun (WGS) entry which is preliminary data.</text>
</comment>
<name>A0A4V4HSW9_9ACTN</name>
<accession>A0A4V4HSW9</accession>
<organism evidence="1 2">
    <name type="scientific">Glycomyces buryatensis</name>
    <dbReference type="NCBI Taxonomy" id="2570927"/>
    <lineage>
        <taxon>Bacteria</taxon>
        <taxon>Bacillati</taxon>
        <taxon>Actinomycetota</taxon>
        <taxon>Actinomycetes</taxon>
        <taxon>Glycomycetales</taxon>
        <taxon>Glycomycetaceae</taxon>
        <taxon>Glycomyces</taxon>
    </lineage>
</organism>
<reference evidence="2" key="1">
    <citation type="submission" date="2019-04" db="EMBL/GenBank/DDBJ databases">
        <title>Nocardioides xinjiangensis sp. nov.</title>
        <authorList>
            <person name="Liu S."/>
        </authorList>
    </citation>
    <scope>NUCLEOTIDE SEQUENCE [LARGE SCALE GENOMIC DNA]</scope>
    <source>
        <strain evidence="2">18</strain>
    </source>
</reference>
<gene>
    <name evidence="1" type="ORF">FAB82_04845</name>
</gene>
<dbReference type="AlphaFoldDB" id="A0A4V4HSW9"/>
<dbReference type="Proteomes" id="UP000308760">
    <property type="component" value="Unassembled WGS sequence"/>
</dbReference>
<reference evidence="1 2" key="2">
    <citation type="submission" date="2019-05" db="EMBL/GenBank/DDBJ databases">
        <title>Glycomyces buryatensis sp. nov.</title>
        <authorList>
            <person name="Nikitina E."/>
        </authorList>
    </citation>
    <scope>NUCLEOTIDE SEQUENCE [LARGE SCALE GENOMIC DNA]</scope>
    <source>
        <strain evidence="1 2">18</strain>
    </source>
</reference>
<dbReference type="EMBL" id="STGY01000019">
    <property type="protein sequence ID" value="THV42716.1"/>
    <property type="molecule type" value="Genomic_DNA"/>
</dbReference>
<protein>
    <submittedName>
        <fullName evidence="1">Uncharacterized protein</fullName>
    </submittedName>
</protein>
<evidence type="ECO:0000313" key="2">
    <source>
        <dbReference type="Proteomes" id="UP000308760"/>
    </source>
</evidence>
<evidence type="ECO:0000313" key="1">
    <source>
        <dbReference type="EMBL" id="THV42716.1"/>
    </source>
</evidence>
<proteinExistence type="predicted"/>
<sequence length="71" mass="7802">MNEIQDLNAPQNPAADAERAVRAAAVQAAVSLSGGSEGPPMPRTFFRRVEIIEAYIRDGSKPEKDVMMKDW</sequence>